<dbReference type="Proteomes" id="UP000807769">
    <property type="component" value="Unassembled WGS sequence"/>
</dbReference>
<sequence>MLEEYMTNGVNDEQIKSLNEFVIHNHWDWLFVEFNELPDDADMYLEADPLYMENKKLFKTGWGVKEDNILTMLGQVDNAWMLEGLNPSEMFKKPMEAALKELKKGGEGINIAYNENVELPDKWHESHEPPIQFIRFILDKPLAKEKVECGDFLREIMDILVTDKT</sequence>
<dbReference type="AlphaFoldDB" id="A0A9P7DUH0"/>
<gene>
    <name evidence="1" type="ORF">BJ212DRAFT_1304624</name>
</gene>
<organism evidence="1 2">
    <name type="scientific">Suillus subaureus</name>
    <dbReference type="NCBI Taxonomy" id="48587"/>
    <lineage>
        <taxon>Eukaryota</taxon>
        <taxon>Fungi</taxon>
        <taxon>Dikarya</taxon>
        <taxon>Basidiomycota</taxon>
        <taxon>Agaricomycotina</taxon>
        <taxon>Agaricomycetes</taxon>
        <taxon>Agaricomycetidae</taxon>
        <taxon>Boletales</taxon>
        <taxon>Suillineae</taxon>
        <taxon>Suillaceae</taxon>
        <taxon>Suillus</taxon>
    </lineage>
</organism>
<comment type="caution">
    <text evidence="1">The sequence shown here is derived from an EMBL/GenBank/DDBJ whole genome shotgun (WGS) entry which is preliminary data.</text>
</comment>
<proteinExistence type="predicted"/>
<protein>
    <submittedName>
        <fullName evidence="1">Uncharacterized protein</fullName>
    </submittedName>
</protein>
<dbReference type="EMBL" id="JABBWG010000068">
    <property type="protein sequence ID" value="KAG1803296.1"/>
    <property type="molecule type" value="Genomic_DNA"/>
</dbReference>
<keyword evidence="2" id="KW-1185">Reference proteome</keyword>
<name>A0A9P7DUH0_9AGAM</name>
<dbReference type="OrthoDB" id="2677236at2759"/>
<accession>A0A9P7DUH0</accession>
<evidence type="ECO:0000313" key="2">
    <source>
        <dbReference type="Proteomes" id="UP000807769"/>
    </source>
</evidence>
<dbReference type="GeneID" id="64627660"/>
<reference evidence="1" key="1">
    <citation type="journal article" date="2020" name="New Phytol.">
        <title>Comparative genomics reveals dynamic genome evolution in host specialist ectomycorrhizal fungi.</title>
        <authorList>
            <person name="Lofgren L.A."/>
            <person name="Nguyen N.H."/>
            <person name="Vilgalys R."/>
            <person name="Ruytinx J."/>
            <person name="Liao H.L."/>
            <person name="Branco S."/>
            <person name="Kuo A."/>
            <person name="LaButti K."/>
            <person name="Lipzen A."/>
            <person name="Andreopoulos W."/>
            <person name="Pangilinan J."/>
            <person name="Riley R."/>
            <person name="Hundley H."/>
            <person name="Na H."/>
            <person name="Barry K."/>
            <person name="Grigoriev I.V."/>
            <person name="Stajich J.E."/>
            <person name="Kennedy P.G."/>
        </authorList>
    </citation>
    <scope>NUCLEOTIDE SEQUENCE</scope>
    <source>
        <strain evidence="1">MN1</strain>
    </source>
</reference>
<dbReference type="RefSeq" id="XP_041186531.1">
    <property type="nucleotide sequence ID" value="XM_041333643.1"/>
</dbReference>
<evidence type="ECO:0000313" key="1">
    <source>
        <dbReference type="EMBL" id="KAG1803296.1"/>
    </source>
</evidence>